<sequence length="237" mass="26915">MRRSDRLSEIIEIVQDGRLHLARDIAARLEVSVRTIYRDFDTLVASGIPIEGERGVGYLLREPVFLPPMNLSLAELEALHLGMAIVAEAADTELQAASISLTRKMNKVATANGTVPKNWGFGVYPFVQARIGFEHMPKIRSAIRAKEKLKIDYLSLDDISSTRIVRPLQSAYWGKIWTVTCWCEARDDFRSFRIDRISRCRPSGIFFKDEPGRRLEDYLEKVNSQMTGRPDASTQVK</sequence>
<keyword evidence="4" id="KW-1185">Reference proteome</keyword>
<dbReference type="PANTHER" id="PTHR34580">
    <property type="match status" value="1"/>
</dbReference>
<evidence type="ECO:0000259" key="2">
    <source>
        <dbReference type="Pfam" id="PF13280"/>
    </source>
</evidence>
<comment type="caution">
    <text evidence="3">The sequence shown here is derived from an EMBL/GenBank/DDBJ whole genome shotgun (WGS) entry which is preliminary data.</text>
</comment>
<evidence type="ECO:0000313" key="3">
    <source>
        <dbReference type="EMBL" id="MBB3993866.1"/>
    </source>
</evidence>
<dbReference type="PANTHER" id="PTHR34580:SF3">
    <property type="entry name" value="PROTEIN PAFB"/>
    <property type="match status" value="1"/>
</dbReference>
<feature type="domain" description="WYL" evidence="2">
    <location>
        <begin position="135"/>
        <end position="201"/>
    </location>
</feature>
<organism evidence="3 4">
    <name type="scientific">Sulfitobacter undariae</name>
    <dbReference type="NCBI Taxonomy" id="1563671"/>
    <lineage>
        <taxon>Bacteria</taxon>
        <taxon>Pseudomonadati</taxon>
        <taxon>Pseudomonadota</taxon>
        <taxon>Alphaproteobacteria</taxon>
        <taxon>Rhodobacterales</taxon>
        <taxon>Roseobacteraceae</taxon>
        <taxon>Sulfitobacter</taxon>
    </lineage>
</organism>
<evidence type="ECO:0000259" key="1">
    <source>
        <dbReference type="Pfam" id="PF08279"/>
    </source>
</evidence>
<dbReference type="AlphaFoldDB" id="A0A7W6E5I5"/>
<dbReference type="InterPro" id="IPR026881">
    <property type="entry name" value="WYL_dom"/>
</dbReference>
<evidence type="ECO:0000313" key="4">
    <source>
        <dbReference type="Proteomes" id="UP000530268"/>
    </source>
</evidence>
<gene>
    <name evidence="3" type="ORF">GGR95_001497</name>
</gene>
<dbReference type="RefSeq" id="WP_184564336.1">
    <property type="nucleotide sequence ID" value="NZ_JACIEI010000003.1"/>
</dbReference>
<dbReference type="Pfam" id="PF08279">
    <property type="entry name" value="HTH_11"/>
    <property type="match status" value="1"/>
</dbReference>
<feature type="domain" description="Helix-turn-helix type 11" evidence="1">
    <location>
        <begin position="6"/>
        <end position="58"/>
    </location>
</feature>
<dbReference type="InterPro" id="IPR013196">
    <property type="entry name" value="HTH_11"/>
</dbReference>
<protein>
    <submittedName>
        <fullName evidence="3">Putative DNA-binding transcriptional regulator YafY</fullName>
    </submittedName>
</protein>
<dbReference type="InterPro" id="IPR036390">
    <property type="entry name" value="WH_DNA-bd_sf"/>
</dbReference>
<proteinExistence type="predicted"/>
<reference evidence="3 4" key="1">
    <citation type="submission" date="2020-08" db="EMBL/GenBank/DDBJ databases">
        <title>Genomic Encyclopedia of Type Strains, Phase IV (KMG-IV): sequencing the most valuable type-strain genomes for metagenomic binning, comparative biology and taxonomic classification.</title>
        <authorList>
            <person name="Goeker M."/>
        </authorList>
    </citation>
    <scope>NUCLEOTIDE SEQUENCE [LARGE SCALE GENOMIC DNA]</scope>
    <source>
        <strain evidence="3 4">DSM 102234</strain>
    </source>
</reference>
<dbReference type="Pfam" id="PF13280">
    <property type="entry name" value="WYL"/>
    <property type="match status" value="1"/>
</dbReference>
<dbReference type="PROSITE" id="PS52050">
    <property type="entry name" value="WYL"/>
    <property type="match status" value="1"/>
</dbReference>
<dbReference type="EMBL" id="JACIEI010000003">
    <property type="protein sequence ID" value="MBB3993866.1"/>
    <property type="molecule type" value="Genomic_DNA"/>
</dbReference>
<dbReference type="Proteomes" id="UP000530268">
    <property type="component" value="Unassembled WGS sequence"/>
</dbReference>
<dbReference type="GO" id="GO:0003677">
    <property type="term" value="F:DNA binding"/>
    <property type="evidence" value="ECO:0007669"/>
    <property type="project" value="UniProtKB-KW"/>
</dbReference>
<dbReference type="InterPro" id="IPR051534">
    <property type="entry name" value="CBASS_pafABC_assoc_protein"/>
</dbReference>
<dbReference type="InterPro" id="IPR036388">
    <property type="entry name" value="WH-like_DNA-bd_sf"/>
</dbReference>
<accession>A0A7W6E5I5</accession>
<keyword evidence="3" id="KW-0238">DNA-binding</keyword>
<dbReference type="Gene3D" id="1.10.10.10">
    <property type="entry name" value="Winged helix-like DNA-binding domain superfamily/Winged helix DNA-binding domain"/>
    <property type="match status" value="1"/>
</dbReference>
<name>A0A7W6E5I5_9RHOB</name>
<dbReference type="SUPFAM" id="SSF46785">
    <property type="entry name" value="Winged helix' DNA-binding domain"/>
    <property type="match status" value="1"/>
</dbReference>